<evidence type="ECO:0000256" key="3">
    <source>
        <dbReference type="ARBA" id="ARBA00012206"/>
    </source>
</evidence>
<comment type="similarity">
    <text evidence="2 10">Belongs to the PduL family.</text>
</comment>
<protein>
    <recommendedName>
        <fullName evidence="4 10">Phosphate propanoyltransferase</fullName>
        <ecNumber evidence="3 10">2.3.1.222</ecNumber>
    </recommendedName>
</protein>
<proteinExistence type="inferred from homology"/>
<evidence type="ECO:0000256" key="8">
    <source>
        <dbReference type="ARBA" id="ARBA00023315"/>
    </source>
</evidence>
<evidence type="ECO:0000256" key="7">
    <source>
        <dbReference type="ARBA" id="ARBA00022833"/>
    </source>
</evidence>
<sequence length="220" mass="23806">MNQSELTEIIETTVEEVLREHALNRNKNQVPIAISNRHAHLSRAGLERLFGKGYALKKAKDLSQPGQFAAQETVTVIGPKGKLRNVRLLGPTRGETQVEVSLTDARKLGVTPPIRNSGDIEDSSPVTLQGPRGQLKLDKGLICAARHIHMHTSDAEAFGVANGDIVQVTVGGKRATTFENTLIRVSPNYQLEMHVDYDEANTAGIENGATGTVKRSGIPS</sequence>
<keyword evidence="5 10" id="KW-0808">Transferase</keyword>
<evidence type="ECO:0000256" key="6">
    <source>
        <dbReference type="ARBA" id="ARBA00022723"/>
    </source>
</evidence>
<comment type="catalytic activity">
    <reaction evidence="9 10">
        <text>propanoyl-CoA + phosphate = propanoyl phosphate + CoA</text>
        <dbReference type="Rhea" id="RHEA:28046"/>
        <dbReference type="ChEBI" id="CHEBI:43474"/>
        <dbReference type="ChEBI" id="CHEBI:57287"/>
        <dbReference type="ChEBI" id="CHEBI:57392"/>
        <dbReference type="ChEBI" id="CHEBI:58933"/>
        <dbReference type="EC" id="2.3.1.222"/>
    </reaction>
</comment>
<keyword evidence="7" id="KW-0862">Zinc</keyword>
<dbReference type="EC" id="2.3.1.222" evidence="3 10"/>
<evidence type="ECO:0000256" key="10">
    <source>
        <dbReference type="PIRNR" id="PIRNR010130"/>
    </source>
</evidence>
<evidence type="ECO:0000256" key="1">
    <source>
        <dbReference type="ARBA" id="ARBA00001947"/>
    </source>
</evidence>
<dbReference type="InterPro" id="IPR008300">
    <property type="entry name" value="PTAC"/>
</dbReference>
<keyword evidence="6" id="KW-0479">Metal-binding</keyword>
<gene>
    <name evidence="11" type="ORF">ACFQ3N_17335</name>
</gene>
<dbReference type="Proteomes" id="UP001597040">
    <property type="component" value="Unassembled WGS sequence"/>
</dbReference>
<dbReference type="RefSeq" id="WP_390363940.1">
    <property type="nucleotide sequence ID" value="NZ_JBHTKJ010000061.1"/>
</dbReference>
<comment type="pathway">
    <text evidence="10">Polyol metabolism; 1,2-propanediol degradation.</text>
</comment>
<comment type="cofactor">
    <cofactor evidence="1">
        <name>Zn(2+)</name>
        <dbReference type="ChEBI" id="CHEBI:29105"/>
    </cofactor>
</comment>
<dbReference type="PANTHER" id="PTHR39453">
    <property type="entry name" value="PHOSPHATE PROPANOYLTRANSFERASE"/>
    <property type="match status" value="1"/>
</dbReference>
<accession>A0ABW3LS30</accession>
<organism evidence="11 12">
    <name type="scientific">Virgibacillus byunsanensis</name>
    <dbReference type="NCBI Taxonomy" id="570945"/>
    <lineage>
        <taxon>Bacteria</taxon>
        <taxon>Bacillati</taxon>
        <taxon>Bacillota</taxon>
        <taxon>Bacilli</taxon>
        <taxon>Bacillales</taxon>
        <taxon>Bacillaceae</taxon>
        <taxon>Virgibacillus</taxon>
    </lineage>
</organism>
<keyword evidence="8 10" id="KW-0012">Acyltransferase</keyword>
<comment type="function">
    <text evidence="10">Involved in 1,2-propanediol (1,2-PD) degradation by catalyzing the conversion of propanoyl-CoA to propanoyl-phosphate.</text>
</comment>
<comment type="caution">
    <text evidence="11">The sequence shown here is derived from an EMBL/GenBank/DDBJ whole genome shotgun (WGS) entry which is preliminary data.</text>
</comment>
<keyword evidence="12" id="KW-1185">Reference proteome</keyword>
<evidence type="ECO:0000256" key="5">
    <source>
        <dbReference type="ARBA" id="ARBA00022679"/>
    </source>
</evidence>
<dbReference type="PIRSF" id="PIRSF010130">
    <property type="entry name" value="PduL"/>
    <property type="match status" value="1"/>
</dbReference>
<evidence type="ECO:0000256" key="4">
    <source>
        <dbReference type="ARBA" id="ARBA00020837"/>
    </source>
</evidence>
<evidence type="ECO:0000313" key="12">
    <source>
        <dbReference type="Proteomes" id="UP001597040"/>
    </source>
</evidence>
<evidence type="ECO:0000313" key="11">
    <source>
        <dbReference type="EMBL" id="MFD1040139.1"/>
    </source>
</evidence>
<reference evidence="12" key="1">
    <citation type="journal article" date="2019" name="Int. J. Syst. Evol. Microbiol.">
        <title>The Global Catalogue of Microorganisms (GCM) 10K type strain sequencing project: providing services to taxonomists for standard genome sequencing and annotation.</title>
        <authorList>
            <consortium name="The Broad Institute Genomics Platform"/>
            <consortium name="The Broad Institute Genome Sequencing Center for Infectious Disease"/>
            <person name="Wu L."/>
            <person name="Ma J."/>
        </authorList>
    </citation>
    <scope>NUCLEOTIDE SEQUENCE [LARGE SCALE GENOMIC DNA]</scope>
    <source>
        <strain evidence="12">CCUG 56754</strain>
    </source>
</reference>
<evidence type="ECO:0000256" key="9">
    <source>
        <dbReference type="ARBA" id="ARBA00047589"/>
    </source>
</evidence>
<dbReference type="NCBIfam" id="NF011652">
    <property type="entry name" value="PRK15070.1"/>
    <property type="match status" value="1"/>
</dbReference>
<evidence type="ECO:0000256" key="2">
    <source>
        <dbReference type="ARBA" id="ARBA00007342"/>
    </source>
</evidence>
<name>A0ABW3LS30_9BACI</name>
<dbReference type="EMBL" id="JBHTKJ010000061">
    <property type="protein sequence ID" value="MFD1040139.1"/>
    <property type="molecule type" value="Genomic_DNA"/>
</dbReference>
<dbReference type="Pfam" id="PF06130">
    <property type="entry name" value="PTAC"/>
    <property type="match status" value="1"/>
</dbReference>
<dbReference type="PANTHER" id="PTHR39453:SF1">
    <property type="entry name" value="PHOSPHATE PROPANOYLTRANSFERASE"/>
    <property type="match status" value="1"/>
</dbReference>